<comment type="function">
    <text evidence="9">This is one of the 2 subunits of the biotin-dependent propionyl-CoA carboxylase (PCC), a mitochondrial enzyme involved in the catabolism of odd chain fatty acids, branched-chain amino acids isoleucine, threonine, methionine, and valine and other metabolites. Propionyl-CoA carboxylase catalyzes the carboxylation of propionyl-CoA/propanoyl-CoA to D-methylmalonyl-CoA/(S)-methylmalonyl-CoA. Within the holoenzyme, the alpha subunit catalyzes the ATP-dependent carboxylation of the biotin carried by the biotin carboxyl carrier (BCC) domain, while the beta subunit then transfers the carboxyl group from carboxylated biotin to propionyl-CoA. Propionyl-CoA carboxylase also significantly acts on butyryl-CoA/butanoyl-CoA, which is converted to ethylmalonyl-CoA/(2S)-ethylmalonyl-CoA. Other alternative minor substrates include (2E)-butenoyl-CoA/crotonoyl-CoA.</text>
</comment>
<dbReference type="Gene3D" id="2.40.50.100">
    <property type="match status" value="1"/>
</dbReference>
<dbReference type="FunFam" id="3.30.470.20:FF:000028">
    <property type="entry name" value="Methylcrotonoyl-CoA carboxylase subunit alpha, mitochondrial"/>
    <property type="match status" value="1"/>
</dbReference>
<dbReference type="PANTHER" id="PTHR18866">
    <property type="entry name" value="CARBOXYLASE:PYRUVATE/ACETYL-COA/PROPIONYL-COA CARBOXYLASE"/>
    <property type="match status" value="1"/>
</dbReference>
<dbReference type="InterPro" id="IPR016185">
    <property type="entry name" value="PreATP-grasp_dom_sf"/>
</dbReference>
<reference evidence="15" key="1">
    <citation type="submission" date="2011-08" db="EMBL/GenBank/DDBJ databases">
        <authorList>
            <person name="Rombauts S."/>
        </authorList>
    </citation>
    <scope>NUCLEOTIDE SEQUENCE</scope>
    <source>
        <strain evidence="15">London</strain>
    </source>
</reference>
<proteinExistence type="predicted"/>
<gene>
    <name evidence="14" type="primary">107363640</name>
</gene>
<evidence type="ECO:0000313" key="15">
    <source>
        <dbReference type="Proteomes" id="UP000015104"/>
    </source>
</evidence>
<keyword evidence="3" id="KW-0436">Ligase</keyword>
<dbReference type="PANTHER" id="PTHR18866:SF33">
    <property type="entry name" value="METHYLCROTONOYL-COA CARBOXYLASE SUBUNIT ALPHA, MITOCHONDRIAL-RELATED"/>
    <property type="match status" value="1"/>
</dbReference>
<evidence type="ECO:0000256" key="8">
    <source>
        <dbReference type="ARBA" id="ARBA00023267"/>
    </source>
</evidence>
<keyword evidence="4 10" id="KW-0547">Nucleotide-binding</keyword>
<dbReference type="InterPro" id="IPR005479">
    <property type="entry name" value="CPAse_ATP-bd"/>
</dbReference>
<evidence type="ECO:0000256" key="10">
    <source>
        <dbReference type="PROSITE-ProRule" id="PRU00409"/>
    </source>
</evidence>
<dbReference type="InterPro" id="IPR011761">
    <property type="entry name" value="ATP-grasp"/>
</dbReference>
<evidence type="ECO:0000256" key="3">
    <source>
        <dbReference type="ARBA" id="ARBA00022598"/>
    </source>
</evidence>
<keyword evidence="8" id="KW-0092">Biotin</keyword>
<evidence type="ECO:0000256" key="4">
    <source>
        <dbReference type="ARBA" id="ARBA00022741"/>
    </source>
</evidence>
<dbReference type="InterPro" id="IPR005481">
    <property type="entry name" value="BC-like_N"/>
</dbReference>
<dbReference type="STRING" id="32264.T1JRL5"/>
<evidence type="ECO:0000256" key="5">
    <source>
        <dbReference type="ARBA" id="ARBA00022840"/>
    </source>
</evidence>
<dbReference type="Pfam" id="PF02786">
    <property type="entry name" value="CPSase_L_D2"/>
    <property type="match status" value="1"/>
</dbReference>
<dbReference type="SUPFAM" id="SSF56059">
    <property type="entry name" value="Glutathione synthetase ATP-binding domain-like"/>
    <property type="match status" value="1"/>
</dbReference>
<accession>T1JRL5</accession>
<evidence type="ECO:0008006" key="16">
    <source>
        <dbReference type="Google" id="ProtNLM"/>
    </source>
</evidence>
<protein>
    <recommendedName>
        <fullName evidence="16">Methylcrotonoyl-CoA carboxylase subunit alpha, mitochondrial</fullName>
    </recommendedName>
</protein>
<dbReference type="InterPro" id="IPR005482">
    <property type="entry name" value="Biotin_COase_C"/>
</dbReference>
<keyword evidence="15" id="KW-1185">Reference proteome</keyword>
<dbReference type="InterPro" id="IPR011764">
    <property type="entry name" value="Biotin_carboxylation_dom"/>
</dbReference>
<dbReference type="SMART" id="SM00878">
    <property type="entry name" value="Biotin_carb_C"/>
    <property type="match status" value="1"/>
</dbReference>
<dbReference type="SUPFAM" id="SSF52440">
    <property type="entry name" value="PreATP-grasp domain"/>
    <property type="match status" value="1"/>
</dbReference>
<keyword evidence="5 10" id="KW-0067">ATP-binding</keyword>
<reference evidence="14" key="2">
    <citation type="submission" date="2015-06" db="UniProtKB">
        <authorList>
            <consortium name="EnsemblMetazoa"/>
        </authorList>
    </citation>
    <scope>IDENTIFICATION</scope>
</reference>
<feature type="domain" description="Lipoyl-binding" evidence="11">
    <location>
        <begin position="616"/>
        <end position="697"/>
    </location>
</feature>
<dbReference type="GO" id="GO:0005759">
    <property type="term" value="C:mitochondrial matrix"/>
    <property type="evidence" value="ECO:0007669"/>
    <property type="project" value="UniProtKB-SubCell"/>
</dbReference>
<keyword evidence="6" id="KW-0809">Transit peptide</keyword>
<feature type="domain" description="ATP-grasp" evidence="12">
    <location>
        <begin position="152"/>
        <end position="350"/>
    </location>
</feature>
<dbReference type="EMBL" id="CAEY01000449">
    <property type="status" value="NOT_ANNOTATED_CDS"/>
    <property type="molecule type" value="Genomic_DNA"/>
</dbReference>
<dbReference type="PROSITE" id="PS00188">
    <property type="entry name" value="BIOTIN"/>
    <property type="match status" value="1"/>
</dbReference>
<dbReference type="Gene3D" id="3.30.470.20">
    <property type="entry name" value="ATP-grasp fold, B domain"/>
    <property type="match status" value="1"/>
</dbReference>
<dbReference type="SUPFAM" id="SSF51246">
    <property type="entry name" value="Rudiment single hybrid motif"/>
    <property type="match status" value="1"/>
</dbReference>
<evidence type="ECO:0000313" key="14">
    <source>
        <dbReference type="EnsemblMetazoa" id="tetur01g07310.1"/>
    </source>
</evidence>
<organism evidence="14 15">
    <name type="scientific">Tetranychus urticae</name>
    <name type="common">Two-spotted spider mite</name>
    <dbReference type="NCBI Taxonomy" id="32264"/>
    <lineage>
        <taxon>Eukaryota</taxon>
        <taxon>Metazoa</taxon>
        <taxon>Ecdysozoa</taxon>
        <taxon>Arthropoda</taxon>
        <taxon>Chelicerata</taxon>
        <taxon>Arachnida</taxon>
        <taxon>Acari</taxon>
        <taxon>Acariformes</taxon>
        <taxon>Trombidiformes</taxon>
        <taxon>Prostigmata</taxon>
        <taxon>Eleutherengona</taxon>
        <taxon>Raphignathae</taxon>
        <taxon>Tetranychoidea</taxon>
        <taxon>Tetranychidae</taxon>
        <taxon>Tetranychus</taxon>
    </lineage>
</organism>
<dbReference type="FunFam" id="3.30.1490.20:FF:000003">
    <property type="entry name" value="acetyl-CoA carboxylase isoform X1"/>
    <property type="match status" value="1"/>
</dbReference>
<dbReference type="PROSITE" id="PS50979">
    <property type="entry name" value="BC"/>
    <property type="match status" value="1"/>
</dbReference>
<dbReference type="NCBIfam" id="NF006367">
    <property type="entry name" value="PRK08591.1"/>
    <property type="match status" value="1"/>
</dbReference>
<dbReference type="InterPro" id="IPR011053">
    <property type="entry name" value="Single_hybrid_motif"/>
</dbReference>
<dbReference type="GO" id="GO:0046872">
    <property type="term" value="F:metal ion binding"/>
    <property type="evidence" value="ECO:0007669"/>
    <property type="project" value="InterPro"/>
</dbReference>
<dbReference type="InterPro" id="IPR050856">
    <property type="entry name" value="Biotin_carboxylase_complex"/>
</dbReference>
<dbReference type="FunFam" id="3.40.50.20:FF:000010">
    <property type="entry name" value="Propionyl-CoA carboxylase subunit alpha"/>
    <property type="match status" value="1"/>
</dbReference>
<dbReference type="CDD" id="cd06850">
    <property type="entry name" value="biotinyl_domain"/>
    <property type="match status" value="1"/>
</dbReference>
<dbReference type="AlphaFoldDB" id="T1JRL5"/>
<dbReference type="Pfam" id="PF02785">
    <property type="entry name" value="Biotin_carb_C"/>
    <property type="match status" value="1"/>
</dbReference>
<evidence type="ECO:0000259" key="11">
    <source>
        <dbReference type="PROSITE" id="PS50968"/>
    </source>
</evidence>
<dbReference type="PROSITE" id="PS00867">
    <property type="entry name" value="CPSASE_2"/>
    <property type="match status" value="1"/>
</dbReference>
<evidence type="ECO:0000256" key="6">
    <source>
        <dbReference type="ARBA" id="ARBA00022946"/>
    </source>
</evidence>
<comment type="subcellular location">
    <subcellularLocation>
        <location evidence="2">Mitochondrion matrix</location>
    </subcellularLocation>
</comment>
<evidence type="ECO:0000256" key="2">
    <source>
        <dbReference type="ARBA" id="ARBA00004305"/>
    </source>
</evidence>
<name>T1JRL5_TETUR</name>
<dbReference type="EnsemblMetazoa" id="tetur01g07310.1">
    <property type="protein sequence ID" value="tetur01g07310.1"/>
    <property type="gene ID" value="tetur01g07310"/>
</dbReference>
<dbReference type="FunFam" id="2.40.50.100:FF:000003">
    <property type="entry name" value="Acetyl-CoA carboxylase biotin carboxyl carrier protein"/>
    <property type="match status" value="1"/>
</dbReference>
<dbReference type="InterPro" id="IPR001882">
    <property type="entry name" value="Biotin_BS"/>
</dbReference>
<dbReference type="Pfam" id="PF00364">
    <property type="entry name" value="Biotin_lipoyl"/>
    <property type="match status" value="1"/>
</dbReference>
<dbReference type="OMA" id="IYYDPML"/>
<dbReference type="GO" id="GO:0005524">
    <property type="term" value="F:ATP binding"/>
    <property type="evidence" value="ECO:0007669"/>
    <property type="project" value="UniProtKB-UniRule"/>
</dbReference>
<dbReference type="PROSITE" id="PS50975">
    <property type="entry name" value="ATP_GRASP"/>
    <property type="match status" value="1"/>
</dbReference>
<dbReference type="Pfam" id="PF00289">
    <property type="entry name" value="Biotin_carb_N"/>
    <property type="match status" value="1"/>
</dbReference>
<dbReference type="GO" id="GO:0004485">
    <property type="term" value="F:methylcrotonoyl-CoA carboxylase activity"/>
    <property type="evidence" value="ECO:0007669"/>
    <property type="project" value="TreeGrafter"/>
</dbReference>
<dbReference type="PROSITE" id="PS50968">
    <property type="entry name" value="BIOTINYL_LIPOYL"/>
    <property type="match status" value="1"/>
</dbReference>
<evidence type="ECO:0000259" key="12">
    <source>
        <dbReference type="PROSITE" id="PS50975"/>
    </source>
</evidence>
<dbReference type="SUPFAM" id="SSF51230">
    <property type="entry name" value="Single hybrid motif"/>
    <property type="match status" value="1"/>
</dbReference>
<dbReference type="InterPro" id="IPR011054">
    <property type="entry name" value="Rudment_hybrid_motif"/>
</dbReference>
<comment type="cofactor">
    <cofactor evidence="1">
        <name>biotin</name>
        <dbReference type="ChEBI" id="CHEBI:57586"/>
    </cofactor>
</comment>
<dbReference type="InterPro" id="IPR000089">
    <property type="entry name" value="Biotin_lipoyl"/>
</dbReference>
<evidence type="ECO:0000259" key="13">
    <source>
        <dbReference type="PROSITE" id="PS50979"/>
    </source>
</evidence>
<keyword evidence="7" id="KW-0496">Mitochondrion</keyword>
<feature type="domain" description="Biotin carboxylation" evidence="13">
    <location>
        <begin position="33"/>
        <end position="480"/>
    </location>
</feature>
<sequence length="704" mass="78022">MNSSLFLRPTCLNRLNRVRNYPTSVNRSTHHPELSKILIANRGEISCRIARTAKRMGLLTTAVYSNMDRDSMHVYLADEAINLGNSPSADSYLNKTKLIEAAKRCGAQAIHPGYGFLSENHEFADMVNSSGLIFIGPPASAIRDMGIKSIAKHIMSHAGVPVVPGYHGEDQSDELLMAEAEKIGFPIMIKAIKGGGGKGMRICLSKEDFLTQLESARRESLKSFGDQSVLIEKYVANPRHVEVQVFADQYGNCVYLFERDCSVQRRHQKIIEEAPGPGISNETRMELGKAAVLAAQAVNYVGAGTVEFIYDPKDGKFYFMEMNTRIQVEHPVTEMITRVDLVEWQIRVARGEVLPKTQDEIKLYGHSLEARIYAEDPDNNFMPGAGKLGKILLPEDEENVRIEMGVRSGDEVSVHYDPMIAKLVVWAPDRSSALTKLRSSLSKFNLSGLKTNINFLHRLASHPEFAKGNVHTDFIKDFENTLFTKTEIPADIVGITAVALFASKSQDELKASPIAADAFRLHKTMPSQKSFTLLYNDKKYNSIIKKLGPEEYSVSINGSSFWPVKAKFDPNTHQLIVEDDGLSKKYQFLQSNDSQIALFTSDQGGYNFEIETKAHYRSIGSADAADGASGLTAPMPGVIEKILVSEGDTVEPGTPLVVMMAMKMEHVIKASVKSKIEKILFKPGDNVQKGARLVQLKSLDQQEN</sequence>
<dbReference type="eggNOG" id="KOG0238">
    <property type="taxonomic scope" value="Eukaryota"/>
</dbReference>
<evidence type="ECO:0000256" key="1">
    <source>
        <dbReference type="ARBA" id="ARBA00001953"/>
    </source>
</evidence>
<dbReference type="OrthoDB" id="196847at2759"/>
<dbReference type="HOGENOM" id="CLU_000395_3_1_1"/>
<evidence type="ECO:0000256" key="7">
    <source>
        <dbReference type="ARBA" id="ARBA00023128"/>
    </source>
</evidence>
<evidence type="ECO:0000256" key="9">
    <source>
        <dbReference type="ARBA" id="ARBA00056148"/>
    </source>
</evidence>
<dbReference type="Proteomes" id="UP000015104">
    <property type="component" value="Unassembled WGS sequence"/>
</dbReference>